<feature type="region of interest" description="Disordered" evidence="7">
    <location>
        <begin position="1"/>
        <end position="26"/>
    </location>
</feature>
<sequence>MALSTASESRRAGPQDPMPSVSTHDSSGAKLKNFKFVFVTGGPGSGKSTQCAKIVENFGFEHLSAGDLLRAEQNSGTEIGNMIKDLIKEGKLVPSEVTVKLILKAISESTNDKFLIDGFPRNEENREVWDRVTGLKPEFILFITGSEEEMERRVLSRTGVITVVNFFLFPSYINLPTFPMQNKNSPLALVYFQGFVGILNLQSLSIVQLSLKGLLVHIFSGYSC</sequence>
<dbReference type="GO" id="GO:0033862">
    <property type="term" value="F:UMP kinase activity"/>
    <property type="evidence" value="ECO:0000318"/>
    <property type="project" value="GO_Central"/>
</dbReference>
<dbReference type="OrthoDB" id="442176at2759"/>
<keyword evidence="4" id="KW-0547">Nucleotide-binding</keyword>
<dbReference type="Pfam" id="PF00406">
    <property type="entry name" value="ADK"/>
    <property type="match status" value="1"/>
</dbReference>
<reference evidence="8" key="3">
    <citation type="submission" date="2020-12" db="UniProtKB">
        <authorList>
            <consortium name="EnsemblPlants"/>
        </authorList>
    </citation>
    <scope>IDENTIFICATION</scope>
</reference>
<dbReference type="RefSeq" id="XP_024388506.1">
    <property type="nucleotide sequence ID" value="XM_024532738.2"/>
</dbReference>
<proteinExistence type="inferred from homology"/>
<evidence type="ECO:0000256" key="7">
    <source>
        <dbReference type="SAM" id="MobiDB-lite"/>
    </source>
</evidence>
<protein>
    <recommendedName>
        <fullName evidence="2">adenylate kinase</fullName>
        <ecNumber evidence="2">2.7.4.3</ecNumber>
    </recommendedName>
</protein>
<dbReference type="InterPro" id="IPR027417">
    <property type="entry name" value="P-loop_NTPase"/>
</dbReference>
<evidence type="ECO:0000313" key="9">
    <source>
        <dbReference type="Proteomes" id="UP000006727"/>
    </source>
</evidence>
<dbReference type="CDD" id="cd01428">
    <property type="entry name" value="ADK"/>
    <property type="match status" value="1"/>
</dbReference>
<dbReference type="AlphaFoldDB" id="A0A7I4AIS9"/>
<dbReference type="SUPFAM" id="SSF52540">
    <property type="entry name" value="P-loop containing nucleoside triphosphate hydrolases"/>
    <property type="match status" value="1"/>
</dbReference>
<dbReference type="EC" id="2.7.4.3" evidence="2"/>
<evidence type="ECO:0000256" key="6">
    <source>
        <dbReference type="RuleBase" id="RU003330"/>
    </source>
</evidence>
<evidence type="ECO:0000256" key="1">
    <source>
        <dbReference type="ARBA" id="ARBA00007220"/>
    </source>
</evidence>
<dbReference type="Gramene" id="Pp3c11_9650V3.7">
    <property type="protein sequence ID" value="Pp3c11_9650V3.7"/>
    <property type="gene ID" value="Pp3c11_9650"/>
</dbReference>
<dbReference type="GeneID" id="112288512"/>
<dbReference type="GO" id="GO:0046705">
    <property type="term" value="P:CDP biosynthetic process"/>
    <property type="evidence" value="ECO:0000318"/>
    <property type="project" value="GO_Central"/>
</dbReference>
<dbReference type="PROSITE" id="PS00113">
    <property type="entry name" value="ADENYLATE_KINASE"/>
    <property type="match status" value="1"/>
</dbReference>
<evidence type="ECO:0000256" key="2">
    <source>
        <dbReference type="ARBA" id="ARBA00012955"/>
    </source>
</evidence>
<dbReference type="GO" id="GO:0005634">
    <property type="term" value="C:nucleus"/>
    <property type="evidence" value="ECO:0000318"/>
    <property type="project" value="GO_Central"/>
</dbReference>
<dbReference type="Gramene" id="Pp3c11_9650V3.6">
    <property type="protein sequence ID" value="Pp3c11_9650V3.6"/>
    <property type="gene ID" value="Pp3c11_9650"/>
</dbReference>
<keyword evidence="3 6" id="KW-0808">Transferase</keyword>
<dbReference type="PRINTS" id="PR00094">
    <property type="entry name" value="ADENYLTKNASE"/>
</dbReference>
<organism evidence="8 9">
    <name type="scientific">Physcomitrium patens</name>
    <name type="common">Spreading-leaved earth moss</name>
    <name type="synonym">Physcomitrella patens</name>
    <dbReference type="NCBI Taxonomy" id="3218"/>
    <lineage>
        <taxon>Eukaryota</taxon>
        <taxon>Viridiplantae</taxon>
        <taxon>Streptophyta</taxon>
        <taxon>Embryophyta</taxon>
        <taxon>Bryophyta</taxon>
        <taxon>Bryophytina</taxon>
        <taxon>Bryopsida</taxon>
        <taxon>Funariidae</taxon>
        <taxon>Funariales</taxon>
        <taxon>Funariaceae</taxon>
        <taxon>Physcomitrium</taxon>
    </lineage>
</organism>
<comment type="similarity">
    <text evidence="1 6">Belongs to the adenylate kinase family.</text>
</comment>
<evidence type="ECO:0000256" key="5">
    <source>
        <dbReference type="ARBA" id="ARBA00022777"/>
    </source>
</evidence>
<reference evidence="8 9" key="2">
    <citation type="journal article" date="2018" name="Plant J.">
        <title>The Physcomitrella patens chromosome-scale assembly reveals moss genome structure and evolution.</title>
        <authorList>
            <person name="Lang D."/>
            <person name="Ullrich K.K."/>
            <person name="Murat F."/>
            <person name="Fuchs J."/>
            <person name="Jenkins J."/>
            <person name="Haas F.B."/>
            <person name="Piednoel M."/>
            <person name="Gundlach H."/>
            <person name="Van Bel M."/>
            <person name="Meyberg R."/>
            <person name="Vives C."/>
            <person name="Morata J."/>
            <person name="Symeonidi A."/>
            <person name="Hiss M."/>
            <person name="Muchero W."/>
            <person name="Kamisugi Y."/>
            <person name="Saleh O."/>
            <person name="Blanc G."/>
            <person name="Decker E.L."/>
            <person name="van Gessel N."/>
            <person name="Grimwood J."/>
            <person name="Hayes R.D."/>
            <person name="Graham S.W."/>
            <person name="Gunter L.E."/>
            <person name="McDaniel S.F."/>
            <person name="Hoernstein S.N.W."/>
            <person name="Larsson A."/>
            <person name="Li F.W."/>
            <person name="Perroud P.F."/>
            <person name="Phillips J."/>
            <person name="Ranjan P."/>
            <person name="Rokshar D.S."/>
            <person name="Rothfels C.J."/>
            <person name="Schneider L."/>
            <person name="Shu S."/>
            <person name="Stevenson D.W."/>
            <person name="Thummler F."/>
            <person name="Tillich M."/>
            <person name="Villarreal Aguilar J.C."/>
            <person name="Widiez T."/>
            <person name="Wong G.K."/>
            <person name="Wymore A."/>
            <person name="Zhang Y."/>
            <person name="Zimmer A.D."/>
            <person name="Quatrano R.S."/>
            <person name="Mayer K.F.X."/>
            <person name="Goodstein D."/>
            <person name="Casacuberta J.M."/>
            <person name="Vandepoele K."/>
            <person name="Reski R."/>
            <person name="Cuming A.C."/>
            <person name="Tuskan G.A."/>
            <person name="Maumus F."/>
            <person name="Salse J."/>
            <person name="Schmutz J."/>
            <person name="Rensing S.A."/>
        </authorList>
    </citation>
    <scope>NUCLEOTIDE SEQUENCE [LARGE SCALE GENOMIC DNA]</scope>
    <source>
        <strain evidence="8 9">cv. Gransden 2004</strain>
    </source>
</reference>
<name>A0A7I4AIS9_PHYPA</name>
<dbReference type="HAMAP" id="MF_00235">
    <property type="entry name" value="Adenylate_kinase_Adk"/>
    <property type="match status" value="1"/>
</dbReference>
<dbReference type="EMBL" id="ABEU02000011">
    <property type="status" value="NOT_ANNOTATED_CDS"/>
    <property type="molecule type" value="Genomic_DNA"/>
</dbReference>
<evidence type="ECO:0000256" key="3">
    <source>
        <dbReference type="ARBA" id="ARBA00022679"/>
    </source>
</evidence>
<gene>
    <name evidence="8" type="primary">LOC112288512</name>
</gene>
<dbReference type="KEGG" id="ppp:112288512"/>
<dbReference type="RefSeq" id="XP_024388507.1">
    <property type="nucleotide sequence ID" value="XM_024532739.2"/>
</dbReference>
<keyword evidence="5 6" id="KW-0418">Kinase</keyword>
<evidence type="ECO:0000313" key="8">
    <source>
        <dbReference type="EnsemblPlants" id="Pp3c11_9650V3.7"/>
    </source>
</evidence>
<dbReference type="RefSeq" id="XP_024388505.1">
    <property type="nucleotide sequence ID" value="XM_024532737.2"/>
</dbReference>
<dbReference type="PANTHER" id="PTHR23359">
    <property type="entry name" value="NUCLEOTIDE KINASE"/>
    <property type="match status" value="1"/>
</dbReference>
<dbReference type="EnsemblPlants" id="Pp3c11_9650V3.7">
    <property type="protein sequence ID" value="Pp3c11_9650V3.7"/>
    <property type="gene ID" value="Pp3c11_9650"/>
</dbReference>
<dbReference type="GO" id="GO:0005737">
    <property type="term" value="C:cytoplasm"/>
    <property type="evidence" value="ECO:0000318"/>
    <property type="project" value="GO_Central"/>
</dbReference>
<evidence type="ECO:0000256" key="4">
    <source>
        <dbReference type="ARBA" id="ARBA00022741"/>
    </source>
</evidence>
<dbReference type="EnsemblPlants" id="Pp3c11_9650V3.6">
    <property type="protein sequence ID" value="Pp3c11_9650V3.6"/>
    <property type="gene ID" value="Pp3c11_9650"/>
</dbReference>
<dbReference type="Proteomes" id="UP000006727">
    <property type="component" value="Chromosome 11"/>
</dbReference>
<accession>A0A7I4AIS9</accession>
<dbReference type="GO" id="GO:0004017">
    <property type="term" value="F:AMP kinase activity"/>
    <property type="evidence" value="ECO:0007669"/>
    <property type="project" value="UniProtKB-EC"/>
</dbReference>
<dbReference type="GO" id="GO:0006225">
    <property type="term" value="P:UDP biosynthetic process"/>
    <property type="evidence" value="ECO:0000318"/>
    <property type="project" value="GO_Central"/>
</dbReference>
<dbReference type="InterPro" id="IPR033690">
    <property type="entry name" value="Adenylat_kinase_CS"/>
</dbReference>
<keyword evidence="9" id="KW-1185">Reference proteome</keyword>
<dbReference type="InterPro" id="IPR000850">
    <property type="entry name" value="Adenylat/UMP-CMP_kin"/>
</dbReference>
<reference evidence="8 9" key="1">
    <citation type="journal article" date="2008" name="Science">
        <title>The Physcomitrella genome reveals evolutionary insights into the conquest of land by plants.</title>
        <authorList>
            <person name="Rensing S."/>
            <person name="Lang D."/>
            <person name="Zimmer A."/>
            <person name="Terry A."/>
            <person name="Salamov A."/>
            <person name="Shapiro H."/>
            <person name="Nishiyama T."/>
            <person name="Perroud P.-F."/>
            <person name="Lindquist E."/>
            <person name="Kamisugi Y."/>
            <person name="Tanahashi T."/>
            <person name="Sakakibara K."/>
            <person name="Fujita T."/>
            <person name="Oishi K."/>
            <person name="Shin-I T."/>
            <person name="Kuroki Y."/>
            <person name="Toyoda A."/>
            <person name="Suzuki Y."/>
            <person name="Hashimoto A."/>
            <person name="Yamaguchi K."/>
            <person name="Sugano A."/>
            <person name="Kohara Y."/>
            <person name="Fujiyama A."/>
            <person name="Anterola A."/>
            <person name="Aoki S."/>
            <person name="Ashton N."/>
            <person name="Barbazuk W.B."/>
            <person name="Barker E."/>
            <person name="Bennetzen J."/>
            <person name="Bezanilla M."/>
            <person name="Blankenship R."/>
            <person name="Cho S.H."/>
            <person name="Dutcher S."/>
            <person name="Estelle M."/>
            <person name="Fawcett J.A."/>
            <person name="Gundlach H."/>
            <person name="Hanada K."/>
            <person name="Heyl A."/>
            <person name="Hicks K.A."/>
            <person name="Hugh J."/>
            <person name="Lohr M."/>
            <person name="Mayer K."/>
            <person name="Melkozernov A."/>
            <person name="Murata T."/>
            <person name="Nelson D."/>
            <person name="Pils B."/>
            <person name="Prigge M."/>
            <person name="Reiss B."/>
            <person name="Renner T."/>
            <person name="Rombauts S."/>
            <person name="Rushton P."/>
            <person name="Sanderfoot A."/>
            <person name="Schween G."/>
            <person name="Shiu S.-H."/>
            <person name="Stueber K."/>
            <person name="Theodoulou F.L."/>
            <person name="Tu H."/>
            <person name="Van de Peer Y."/>
            <person name="Verrier P.J."/>
            <person name="Waters E."/>
            <person name="Wood A."/>
            <person name="Yang L."/>
            <person name="Cove D."/>
            <person name="Cuming A."/>
            <person name="Hasebe M."/>
            <person name="Lucas S."/>
            <person name="Mishler D.B."/>
            <person name="Reski R."/>
            <person name="Grigoriev I."/>
            <person name="Quatrano R.S."/>
            <person name="Boore J.L."/>
        </authorList>
    </citation>
    <scope>NUCLEOTIDE SEQUENCE [LARGE SCALE GENOMIC DNA]</scope>
    <source>
        <strain evidence="8 9">cv. Gransden 2004</strain>
    </source>
</reference>
<dbReference type="Gene3D" id="3.40.50.300">
    <property type="entry name" value="P-loop containing nucleotide triphosphate hydrolases"/>
    <property type="match status" value="1"/>
</dbReference>
<dbReference type="GO" id="GO:0005524">
    <property type="term" value="F:ATP binding"/>
    <property type="evidence" value="ECO:0007669"/>
    <property type="project" value="InterPro"/>
</dbReference>